<dbReference type="Proteomes" id="UP000770661">
    <property type="component" value="Unassembled WGS sequence"/>
</dbReference>
<organism evidence="1 2">
    <name type="scientific">Chionoecetes opilio</name>
    <name type="common">Atlantic snow crab</name>
    <name type="synonym">Cancer opilio</name>
    <dbReference type="NCBI Taxonomy" id="41210"/>
    <lineage>
        <taxon>Eukaryota</taxon>
        <taxon>Metazoa</taxon>
        <taxon>Ecdysozoa</taxon>
        <taxon>Arthropoda</taxon>
        <taxon>Crustacea</taxon>
        <taxon>Multicrustacea</taxon>
        <taxon>Malacostraca</taxon>
        <taxon>Eumalacostraca</taxon>
        <taxon>Eucarida</taxon>
        <taxon>Decapoda</taxon>
        <taxon>Pleocyemata</taxon>
        <taxon>Brachyura</taxon>
        <taxon>Eubrachyura</taxon>
        <taxon>Majoidea</taxon>
        <taxon>Majidae</taxon>
        <taxon>Chionoecetes</taxon>
    </lineage>
</organism>
<gene>
    <name evidence="1" type="ORF">GWK47_017030</name>
</gene>
<accession>A0A8J4XU57</accession>
<protein>
    <submittedName>
        <fullName evidence="1">Uncharacterized protein</fullName>
    </submittedName>
</protein>
<evidence type="ECO:0000313" key="1">
    <source>
        <dbReference type="EMBL" id="KAG0713079.1"/>
    </source>
</evidence>
<keyword evidence="2" id="KW-1185">Reference proteome</keyword>
<name>A0A8J4XU57_CHIOP</name>
<dbReference type="AlphaFoldDB" id="A0A8J4XU57"/>
<sequence length="389" mass="42311">MPEAAHCITGPGTAGLCWAENKSGALCSGTSSTARVGPVPGAQCLARLRARLPCVSSRPETTARCSGQYYQVPCHVPSLCQVCATAVCCVQHLNSRSNESTCRGVKTCSCCCCCFPHAPPSKETETGLARRGLISRLAESCHGTKVIWRKVLYVLYRLRQVRHKVCAKMGHLQELRHRLRRVRKASDSLSFVCKQLSTTTTVTTTTTSTFVTTAKVVAFNTASIAPTATTASLTCASTSSCIITRPNVTPSTNPPARHSSTAAKMWNSVTECCLKIVNHFSRRKSVLYVCEGMNNSMGDAMAAAARDRNTRYQSVQQDTTLGFPYQVQRPDGEERYPSKKPLPAPDQVFELPTFLSNQEETNAKVMVYLHHATTLGCKIAVSETLTMTS</sequence>
<proteinExistence type="predicted"/>
<dbReference type="OrthoDB" id="6354775at2759"/>
<comment type="caution">
    <text evidence="1">The sequence shown here is derived from an EMBL/GenBank/DDBJ whole genome shotgun (WGS) entry which is preliminary data.</text>
</comment>
<evidence type="ECO:0000313" key="2">
    <source>
        <dbReference type="Proteomes" id="UP000770661"/>
    </source>
</evidence>
<dbReference type="EMBL" id="JACEEZ010021771">
    <property type="protein sequence ID" value="KAG0713079.1"/>
    <property type="molecule type" value="Genomic_DNA"/>
</dbReference>
<reference evidence="1" key="1">
    <citation type="submission" date="2020-07" db="EMBL/GenBank/DDBJ databases">
        <title>The High-quality genome of the commercially important snow crab, Chionoecetes opilio.</title>
        <authorList>
            <person name="Jeong J.-H."/>
            <person name="Ryu S."/>
        </authorList>
    </citation>
    <scope>NUCLEOTIDE SEQUENCE</scope>
    <source>
        <strain evidence="1">MADBK_172401_WGS</strain>
        <tissue evidence="1">Digestive gland</tissue>
    </source>
</reference>